<reference evidence="2 3" key="1">
    <citation type="journal article" date="2017" name="Genome Med.">
        <title>A novel Ruminococcus gnavus clade enriched in inflammatory bowel disease patients.</title>
        <authorList>
            <person name="Hall A.B."/>
            <person name="Yassour M."/>
            <person name="Sauk J."/>
            <person name="Garner A."/>
            <person name="Jiang X."/>
            <person name="Arthur T."/>
            <person name="Lagoudas G.K."/>
            <person name="Vatanen T."/>
            <person name="Fornelos N."/>
            <person name="Wilson R."/>
            <person name="Bertha M."/>
            <person name="Cohen M."/>
            <person name="Garber J."/>
            <person name="Khalili H."/>
            <person name="Gevers D."/>
            <person name="Ananthakrishnan A.N."/>
            <person name="Kugathasan S."/>
            <person name="Lander E.S."/>
            <person name="Blainey P."/>
            <person name="Vlamakis H."/>
            <person name="Xavier R.J."/>
            <person name="Huttenhower C."/>
        </authorList>
    </citation>
    <scope>NUCLEOTIDE SEQUENCE [LARGE SCALE GENOMIC DNA]</scope>
    <source>
        <strain evidence="2 3">RJX1128</strain>
    </source>
</reference>
<proteinExistence type="predicted"/>
<protein>
    <recommendedName>
        <fullName evidence="1">IrrE N-terminal-like domain-containing protein</fullName>
    </recommendedName>
</protein>
<name>A0A2N5PXY4_MEDGN</name>
<dbReference type="PANTHER" id="PTHR43236:SF1">
    <property type="entry name" value="BLL7220 PROTEIN"/>
    <property type="match status" value="1"/>
</dbReference>
<dbReference type="InterPro" id="IPR010359">
    <property type="entry name" value="IrrE_HExxH"/>
</dbReference>
<sequence length="186" mass="21223">MTIEMIADAALKLKKKYDETDPWKLASAMNIHVSLVPMGLFEGCCKGFFLIYKRIKHITINSDLPEEYQRVILAHELGHAVLHARKASGAAFHEIILFDSTDTQEYEANVFASELLLTDDAVLEALNDDMFFFQAAQYLYVPSELLDFKFRILKRRGYKVESPIVSHGDFLKNLEKQMPGGQRYGS</sequence>
<dbReference type="InterPro" id="IPR052345">
    <property type="entry name" value="Rad_response_metalloprotease"/>
</dbReference>
<accession>A0A2N5PXY4</accession>
<dbReference type="EMBL" id="NIHW01000031">
    <property type="protein sequence ID" value="PLT84534.1"/>
    <property type="molecule type" value="Genomic_DNA"/>
</dbReference>
<comment type="caution">
    <text evidence="2">The sequence shown here is derived from an EMBL/GenBank/DDBJ whole genome shotgun (WGS) entry which is preliminary data.</text>
</comment>
<feature type="domain" description="IrrE N-terminal-like" evidence="1">
    <location>
        <begin position="55"/>
        <end position="149"/>
    </location>
</feature>
<organism evidence="2 3">
    <name type="scientific">Mediterraneibacter gnavus</name>
    <name type="common">Ruminococcus gnavus</name>
    <dbReference type="NCBI Taxonomy" id="33038"/>
    <lineage>
        <taxon>Bacteria</taxon>
        <taxon>Bacillati</taxon>
        <taxon>Bacillota</taxon>
        <taxon>Clostridia</taxon>
        <taxon>Lachnospirales</taxon>
        <taxon>Lachnospiraceae</taxon>
        <taxon>Mediterraneibacter</taxon>
    </lineage>
</organism>
<evidence type="ECO:0000313" key="3">
    <source>
        <dbReference type="Proteomes" id="UP000234840"/>
    </source>
</evidence>
<dbReference type="Proteomes" id="UP000234840">
    <property type="component" value="Unassembled WGS sequence"/>
</dbReference>
<dbReference type="Gene3D" id="1.10.10.2910">
    <property type="match status" value="1"/>
</dbReference>
<gene>
    <name evidence="2" type="ORF">CDL20_11585</name>
</gene>
<dbReference type="AlphaFoldDB" id="A0A2N5PXY4"/>
<evidence type="ECO:0000259" key="1">
    <source>
        <dbReference type="Pfam" id="PF06114"/>
    </source>
</evidence>
<dbReference type="RefSeq" id="WP_101882743.1">
    <property type="nucleotide sequence ID" value="NZ_NIHW01000031.1"/>
</dbReference>
<evidence type="ECO:0000313" key="2">
    <source>
        <dbReference type="EMBL" id="PLT84534.1"/>
    </source>
</evidence>
<dbReference type="Pfam" id="PF06114">
    <property type="entry name" value="Peptidase_M78"/>
    <property type="match status" value="1"/>
</dbReference>
<dbReference type="PANTHER" id="PTHR43236">
    <property type="entry name" value="ANTITOXIN HIGA1"/>
    <property type="match status" value="1"/>
</dbReference>